<gene>
    <name evidence="4" type="ORF">CSSPTR1EN2_LOCUS10952</name>
</gene>
<evidence type="ECO:0000313" key="4">
    <source>
        <dbReference type="EMBL" id="CAK9211722.1"/>
    </source>
</evidence>
<dbReference type="EMBL" id="OZ019910">
    <property type="protein sequence ID" value="CAK9211722.1"/>
    <property type="molecule type" value="Genomic_DNA"/>
</dbReference>
<dbReference type="InterPro" id="IPR051147">
    <property type="entry name" value="CFAP_domain-containing"/>
</dbReference>
<keyword evidence="1 2" id="KW-0175">Coiled coil</keyword>
<feature type="domain" description="DUF4200" evidence="3">
    <location>
        <begin position="201"/>
        <end position="318"/>
    </location>
</feature>
<dbReference type="PANTHER" id="PTHR21683:SF3">
    <property type="entry name" value="CILIA AND FLAGELLA ASSOCIATED PROTEIN 100"/>
    <property type="match status" value="1"/>
</dbReference>
<accession>A0ABP0U746</accession>
<evidence type="ECO:0000256" key="1">
    <source>
        <dbReference type="ARBA" id="ARBA00023054"/>
    </source>
</evidence>
<dbReference type="InterPro" id="IPR025252">
    <property type="entry name" value="DUF4200"/>
</dbReference>
<protein>
    <recommendedName>
        <fullName evidence="3">DUF4200 domain-containing protein</fullName>
    </recommendedName>
</protein>
<keyword evidence="5" id="KW-1185">Reference proteome</keyword>
<evidence type="ECO:0000259" key="3">
    <source>
        <dbReference type="Pfam" id="PF13863"/>
    </source>
</evidence>
<proteinExistence type="predicted"/>
<sequence length="531" mass="62491">MRTVSQVQSVFKDRSLSEVDDYIRDRTQIEGHEFLKSLAPDASFLQVFKRESSIKPKRESSLLEEVDNVVTEALDGVNQRAAEIIEEGIDMGPPTPEDLDDVCAEWSKHPFVMPSDEKVFHIRALQKKKERLDFKRDCERSVVDKSTFASQSGAIVGSERLKKQLKDLDKAMANLLLELKQAPPMLQTCFYHREKESLQEFVAKKREIFFVQMSLDTKRAEIRKLEERIFQREEALRKSEEMLEEDTLEFDAFLKKNDEMLQEAMKKADENTRMKQDKVLEIKKLTTETAVVKAELSKYEEQLEECNKYKEFLTSLTPLEWFEEQAISKQQREKRKKDLQIKTSELEDMIDIEEEVTFFDKPKQVLQAQYKTEDEKQVMLRNKTNMNMDDKKHELSFEDLSGKVLATYLRCGMDVDPSLGTLQMLTMIEAKMEEGIVALKNIPPDFCKHMEKAREKERRLRFREENIETLLKEQEDRRIRSLERARAPIFKRIGKPPMFRSYLRKKKRKTKESNTGAEDDVELVEFLARDY</sequence>
<dbReference type="PANTHER" id="PTHR21683">
    <property type="entry name" value="COILED-COIL DOMAIN-CONTAINING PROTEIN 42 LIKE-2-LIKE-RELATED"/>
    <property type="match status" value="1"/>
</dbReference>
<evidence type="ECO:0000313" key="5">
    <source>
        <dbReference type="Proteomes" id="UP001497512"/>
    </source>
</evidence>
<evidence type="ECO:0000256" key="2">
    <source>
        <dbReference type="SAM" id="Coils"/>
    </source>
</evidence>
<feature type="coiled-coil region" evidence="2">
    <location>
        <begin position="215"/>
        <end position="242"/>
    </location>
</feature>
<dbReference type="Proteomes" id="UP001497512">
    <property type="component" value="Chromosome 18"/>
</dbReference>
<organism evidence="4 5">
    <name type="scientific">Sphagnum troendelagicum</name>
    <dbReference type="NCBI Taxonomy" id="128251"/>
    <lineage>
        <taxon>Eukaryota</taxon>
        <taxon>Viridiplantae</taxon>
        <taxon>Streptophyta</taxon>
        <taxon>Embryophyta</taxon>
        <taxon>Bryophyta</taxon>
        <taxon>Sphagnophytina</taxon>
        <taxon>Sphagnopsida</taxon>
        <taxon>Sphagnales</taxon>
        <taxon>Sphagnaceae</taxon>
        <taxon>Sphagnum</taxon>
    </lineage>
</organism>
<reference evidence="4" key="1">
    <citation type="submission" date="2024-02" db="EMBL/GenBank/DDBJ databases">
        <authorList>
            <consortium name="ELIXIR-Norway"/>
            <consortium name="Elixir Norway"/>
        </authorList>
    </citation>
    <scope>NUCLEOTIDE SEQUENCE</scope>
</reference>
<name>A0ABP0U746_9BRYO</name>
<dbReference type="Pfam" id="PF13863">
    <property type="entry name" value="DUF4200"/>
    <property type="match status" value="1"/>
</dbReference>